<name>A0ABD2X8S1_9HYME</name>
<evidence type="ECO:0000313" key="3">
    <source>
        <dbReference type="Proteomes" id="UP001627154"/>
    </source>
</evidence>
<evidence type="ECO:0000256" key="1">
    <source>
        <dbReference type="SAM" id="MobiDB-lite"/>
    </source>
</evidence>
<feature type="region of interest" description="Disordered" evidence="1">
    <location>
        <begin position="79"/>
        <end position="102"/>
    </location>
</feature>
<keyword evidence="3" id="KW-1185">Reference proteome</keyword>
<organism evidence="2 3">
    <name type="scientific">Trichogramma kaykai</name>
    <dbReference type="NCBI Taxonomy" id="54128"/>
    <lineage>
        <taxon>Eukaryota</taxon>
        <taxon>Metazoa</taxon>
        <taxon>Ecdysozoa</taxon>
        <taxon>Arthropoda</taxon>
        <taxon>Hexapoda</taxon>
        <taxon>Insecta</taxon>
        <taxon>Pterygota</taxon>
        <taxon>Neoptera</taxon>
        <taxon>Endopterygota</taxon>
        <taxon>Hymenoptera</taxon>
        <taxon>Apocrita</taxon>
        <taxon>Proctotrupomorpha</taxon>
        <taxon>Chalcidoidea</taxon>
        <taxon>Trichogrammatidae</taxon>
        <taxon>Trichogramma</taxon>
    </lineage>
</organism>
<dbReference type="EMBL" id="JBJJXI010000048">
    <property type="protein sequence ID" value="KAL3401279.1"/>
    <property type="molecule type" value="Genomic_DNA"/>
</dbReference>
<sequence length="102" mass="12372">MLRAYQRETIELREILGDAFKKIARIDGPMQIHRQLTEEELRKIHEQWWKVEKARRDLEDHKSKQEAMETFLTRDLVVSDSSAEEKRNEFMQTEKRLRAESE</sequence>
<dbReference type="Proteomes" id="UP001627154">
    <property type="component" value="Unassembled WGS sequence"/>
</dbReference>
<reference evidence="2 3" key="1">
    <citation type="journal article" date="2024" name="bioRxiv">
        <title>A reference genome for Trichogramma kaykai: A tiny desert-dwelling parasitoid wasp with competing sex-ratio distorters.</title>
        <authorList>
            <person name="Culotta J."/>
            <person name="Lindsey A.R."/>
        </authorList>
    </citation>
    <scope>NUCLEOTIDE SEQUENCE [LARGE SCALE GENOMIC DNA]</scope>
    <source>
        <strain evidence="2 3">KSX58</strain>
    </source>
</reference>
<gene>
    <name evidence="2" type="ORF">TKK_005581</name>
</gene>
<evidence type="ECO:0000313" key="2">
    <source>
        <dbReference type="EMBL" id="KAL3401279.1"/>
    </source>
</evidence>
<protein>
    <submittedName>
        <fullName evidence="2">Uncharacterized protein</fullName>
    </submittedName>
</protein>
<accession>A0ABD2X8S1</accession>
<comment type="caution">
    <text evidence="2">The sequence shown here is derived from an EMBL/GenBank/DDBJ whole genome shotgun (WGS) entry which is preliminary data.</text>
</comment>
<proteinExistence type="predicted"/>
<feature type="compositionally biased region" description="Basic and acidic residues" evidence="1">
    <location>
        <begin position="83"/>
        <end position="102"/>
    </location>
</feature>
<dbReference type="AlphaFoldDB" id="A0ABD2X8S1"/>